<sequence length="138" mass="16161">MKQPFYKILSITLTLLILRSSLPLGVYAASNSNSTECHISPTKELNFWQKFLQVLVQSSTSEKEEENKKEKEKEGEIENLKLRRLLGHLQKALVSHQTHKFQVSYYEWLHHASLTLKAKRFHHLYVFFHKLKIPTSIG</sequence>
<organism evidence="2 3">
    <name type="scientific">Microscilla marina ATCC 23134</name>
    <dbReference type="NCBI Taxonomy" id="313606"/>
    <lineage>
        <taxon>Bacteria</taxon>
        <taxon>Pseudomonadati</taxon>
        <taxon>Bacteroidota</taxon>
        <taxon>Cytophagia</taxon>
        <taxon>Cytophagales</taxon>
        <taxon>Microscillaceae</taxon>
        <taxon>Microscilla</taxon>
    </lineage>
</organism>
<gene>
    <name evidence="2" type="ORF">M23134_05177</name>
</gene>
<dbReference type="Proteomes" id="UP000004095">
    <property type="component" value="Unassembled WGS sequence"/>
</dbReference>
<feature type="chain" id="PRO_5002642080" evidence="1">
    <location>
        <begin position="29"/>
        <end position="138"/>
    </location>
</feature>
<evidence type="ECO:0000256" key="1">
    <source>
        <dbReference type="SAM" id="SignalP"/>
    </source>
</evidence>
<dbReference type="EMBL" id="AAWS01000002">
    <property type="protein sequence ID" value="EAY31671.1"/>
    <property type="molecule type" value="Genomic_DNA"/>
</dbReference>
<keyword evidence="1" id="KW-0732">Signal</keyword>
<proteinExistence type="predicted"/>
<evidence type="ECO:0000313" key="2">
    <source>
        <dbReference type="EMBL" id="EAY31671.1"/>
    </source>
</evidence>
<reference evidence="2 3" key="1">
    <citation type="submission" date="2007-01" db="EMBL/GenBank/DDBJ databases">
        <authorList>
            <person name="Haygood M."/>
            <person name="Podell S."/>
            <person name="Anderson C."/>
            <person name="Hopkinson B."/>
            <person name="Roe K."/>
            <person name="Barbeau K."/>
            <person name="Gaasterland T."/>
            <person name="Ferriera S."/>
            <person name="Johnson J."/>
            <person name="Kravitz S."/>
            <person name="Beeson K."/>
            <person name="Sutton G."/>
            <person name="Rogers Y.-H."/>
            <person name="Friedman R."/>
            <person name="Frazier M."/>
            <person name="Venter J.C."/>
        </authorList>
    </citation>
    <scope>NUCLEOTIDE SEQUENCE [LARGE SCALE GENOMIC DNA]</scope>
    <source>
        <strain evidence="2 3">ATCC 23134</strain>
    </source>
</reference>
<accession>A1ZDD2</accession>
<feature type="signal peptide" evidence="1">
    <location>
        <begin position="1"/>
        <end position="28"/>
    </location>
</feature>
<dbReference type="RefSeq" id="WP_002693470.1">
    <property type="nucleotide sequence ID" value="NZ_AAWS01000002.1"/>
</dbReference>
<dbReference type="AlphaFoldDB" id="A1ZDD2"/>
<protein>
    <submittedName>
        <fullName evidence="2">Uncharacterized protein</fullName>
    </submittedName>
</protein>
<evidence type="ECO:0000313" key="3">
    <source>
        <dbReference type="Proteomes" id="UP000004095"/>
    </source>
</evidence>
<name>A1ZDD2_MICM2</name>
<keyword evidence="3" id="KW-1185">Reference proteome</keyword>
<comment type="caution">
    <text evidence="2">The sequence shown here is derived from an EMBL/GenBank/DDBJ whole genome shotgun (WGS) entry which is preliminary data.</text>
</comment>